<dbReference type="PIRSF" id="PIRSF005856">
    <property type="entry name" value="Rad51"/>
    <property type="match status" value="1"/>
</dbReference>
<keyword evidence="6" id="KW-0542">Nucleomorph</keyword>
<dbReference type="GeneID" id="5788564"/>
<dbReference type="GO" id="GO:0000794">
    <property type="term" value="C:condensed nuclear chromosome"/>
    <property type="evidence" value="ECO:0007669"/>
    <property type="project" value="TreeGrafter"/>
</dbReference>
<dbReference type="GO" id="GO:0000730">
    <property type="term" value="P:DNA recombinase assembly"/>
    <property type="evidence" value="ECO:0007669"/>
    <property type="project" value="TreeGrafter"/>
</dbReference>
<evidence type="ECO:0000256" key="2">
    <source>
        <dbReference type="ARBA" id="ARBA00022840"/>
    </source>
</evidence>
<evidence type="ECO:0000256" key="3">
    <source>
        <dbReference type="RuleBase" id="RU003422"/>
    </source>
</evidence>
<comment type="similarity">
    <text evidence="3">Belongs to the RecA family.</text>
</comment>
<dbReference type="EMBL" id="DQ158857">
    <property type="protein sequence ID" value="ABA27336.1"/>
    <property type="molecule type" value="Genomic_DNA"/>
</dbReference>
<keyword evidence="2 3" id="KW-0067">ATP-binding</keyword>
<feature type="domain" description="RecA family profile 2" evidence="5">
    <location>
        <begin position="267"/>
        <end position="331"/>
    </location>
</feature>
<dbReference type="Pfam" id="PF14520">
    <property type="entry name" value="HHH_5"/>
    <property type="match status" value="1"/>
</dbReference>
<accession>Q3LW29</accession>
<dbReference type="GO" id="GO:0070192">
    <property type="term" value="P:chromosome organization involved in meiotic cell cycle"/>
    <property type="evidence" value="ECO:0007669"/>
    <property type="project" value="TreeGrafter"/>
</dbReference>
<dbReference type="SUPFAM" id="SSF47794">
    <property type="entry name" value="Rad51 N-terminal domain-like"/>
    <property type="match status" value="1"/>
</dbReference>
<dbReference type="SMART" id="SM00382">
    <property type="entry name" value="AAA"/>
    <property type="match status" value="1"/>
</dbReference>
<organism evidence="6 7">
    <name type="scientific">Bigelowiella natans</name>
    <name type="common">Pedinomonas minutissima</name>
    <name type="synonym">Chlorarachnion sp. (strain CCMP621)</name>
    <dbReference type="NCBI Taxonomy" id="227086"/>
    <lineage>
        <taxon>Eukaryota</taxon>
        <taxon>Sar</taxon>
        <taxon>Rhizaria</taxon>
        <taxon>Cercozoa</taxon>
        <taxon>Chlorarachniophyceae</taxon>
        <taxon>Bigelowiella</taxon>
    </lineage>
</organism>
<dbReference type="InterPro" id="IPR003593">
    <property type="entry name" value="AAA+_ATPase"/>
</dbReference>
<gene>
    <name evidence="6" type="primary">rad51</name>
</gene>
<name>Q3LW29_BIGNA</name>
<dbReference type="InterPro" id="IPR013632">
    <property type="entry name" value="Rad51_C"/>
</dbReference>
<dbReference type="Pfam" id="PF08423">
    <property type="entry name" value="Rad51"/>
    <property type="match status" value="1"/>
</dbReference>
<dbReference type="NCBIfam" id="NF003301">
    <property type="entry name" value="PRK04301.1"/>
    <property type="match status" value="1"/>
</dbReference>
<evidence type="ECO:0000259" key="5">
    <source>
        <dbReference type="PROSITE" id="PS50163"/>
    </source>
</evidence>
<reference evidence="6 7" key="1">
    <citation type="journal article" date="2006" name="Proc. Natl. Acad. Sci. U.S.A.">
        <title>Complete nucleotide sequence of the chlorarachniophyte nucleomorph: nature's smallest nucleus.</title>
        <authorList>
            <person name="Gilson P.R."/>
            <person name="Su V."/>
            <person name="Slamovits C.H."/>
            <person name="Reith M.E."/>
            <person name="Keeling P.J."/>
            <person name="McFadden G.I."/>
        </authorList>
    </citation>
    <scope>NUCLEOTIDE SEQUENCE [LARGE SCALE GENOMIC DNA]</scope>
    <source>
        <strain evidence="7">CCMP621</strain>
    </source>
</reference>
<evidence type="ECO:0000256" key="1">
    <source>
        <dbReference type="ARBA" id="ARBA00022741"/>
    </source>
</evidence>
<dbReference type="SUPFAM" id="SSF52540">
    <property type="entry name" value="P-loop containing nucleoside triphosphate hydrolases"/>
    <property type="match status" value="1"/>
</dbReference>
<dbReference type="InterPro" id="IPR027417">
    <property type="entry name" value="P-loop_NTPase"/>
</dbReference>
<geneLocation type="nucleomorph" evidence="6"/>
<dbReference type="GO" id="GO:0003697">
    <property type="term" value="F:single-stranded DNA binding"/>
    <property type="evidence" value="ECO:0007669"/>
    <property type="project" value="TreeGrafter"/>
</dbReference>
<dbReference type="GO" id="GO:0006312">
    <property type="term" value="P:mitotic recombination"/>
    <property type="evidence" value="ECO:0007669"/>
    <property type="project" value="TreeGrafter"/>
</dbReference>
<dbReference type="GO" id="GO:0000150">
    <property type="term" value="F:DNA strand exchange activity"/>
    <property type="evidence" value="ECO:0007669"/>
    <property type="project" value="TreeGrafter"/>
</dbReference>
<evidence type="ECO:0000259" key="4">
    <source>
        <dbReference type="PROSITE" id="PS50162"/>
    </source>
</evidence>
<dbReference type="InterPro" id="IPR020588">
    <property type="entry name" value="RecA_ATP-bd"/>
</dbReference>
<dbReference type="PROSITE" id="PS50162">
    <property type="entry name" value="RECA_2"/>
    <property type="match status" value="1"/>
</dbReference>
<dbReference type="PANTHER" id="PTHR22942:SF39">
    <property type="entry name" value="DNA REPAIR PROTEIN RAD51 HOMOLOG 1"/>
    <property type="match status" value="1"/>
</dbReference>
<dbReference type="InterPro" id="IPR016467">
    <property type="entry name" value="DNA_recomb/repair_RecA-like"/>
</dbReference>
<dbReference type="Gene3D" id="3.40.50.300">
    <property type="entry name" value="P-loop containing nucleotide triphosphate hydrolases"/>
    <property type="match status" value="1"/>
</dbReference>
<feature type="domain" description="RecA family profile 1" evidence="4">
    <location>
        <begin position="89"/>
        <end position="260"/>
    </location>
</feature>
<dbReference type="RefSeq" id="XP_001712948.1">
    <property type="nucleotide sequence ID" value="XM_001712896.1"/>
</dbReference>
<sequence>MINNSCHKASKRNIGLMELQKLGISDLDIQKLIDNGIFTINSLAKASKKELYSIKGLNDRKAEKILSLAKKRVPVGFSTLKNYLKTKKQQFHISTLNKTIDNLLEGGIESSSVTEIFGESKTGKTQFCHILCVSAMVDNYSFVQTKKVIYIDTEGNFRPERLIEISEKFKINFDFLINNVFYARAFNTEHQFQLLVAAASITAFSNVALIIVDSCTALLRTEYVGRGELFLRQTLLGKFLRNIQRLGEECNIAILLTNQVVTSNLDGMTFSAASNLKPIGGHIMAHYTNTRIWLKKRTSQYNVMKVISSSKLSEKEVKFIIQNTGLRVVSE</sequence>
<dbReference type="InterPro" id="IPR020587">
    <property type="entry name" value="RecA_monomer-monomer_interface"/>
</dbReference>
<dbReference type="GO" id="GO:0007131">
    <property type="term" value="P:reciprocal meiotic recombination"/>
    <property type="evidence" value="ECO:0007669"/>
    <property type="project" value="TreeGrafter"/>
</dbReference>
<evidence type="ECO:0000313" key="6">
    <source>
        <dbReference type="EMBL" id="ABA27336.1"/>
    </source>
</evidence>
<evidence type="ECO:0000313" key="7">
    <source>
        <dbReference type="Proteomes" id="UP000243425"/>
    </source>
</evidence>
<dbReference type="PANTHER" id="PTHR22942">
    <property type="entry name" value="RECA/RAD51/RADA DNA STRAND-PAIRING FAMILY MEMBER"/>
    <property type="match status" value="1"/>
</dbReference>
<dbReference type="PROSITE" id="PS50163">
    <property type="entry name" value="RECA_3"/>
    <property type="match status" value="1"/>
</dbReference>
<dbReference type="AlphaFoldDB" id="Q3LW29"/>
<dbReference type="GO" id="GO:0005524">
    <property type="term" value="F:ATP binding"/>
    <property type="evidence" value="ECO:0007669"/>
    <property type="project" value="UniProtKB-KW"/>
</dbReference>
<dbReference type="GO" id="GO:0042148">
    <property type="term" value="P:DNA strand invasion"/>
    <property type="evidence" value="ECO:0007669"/>
    <property type="project" value="TreeGrafter"/>
</dbReference>
<proteinExistence type="inferred from homology"/>
<dbReference type="InterPro" id="IPR010995">
    <property type="entry name" value="DNA_repair_Rad51/TF_NusA_a-hlx"/>
</dbReference>
<protein>
    <submittedName>
        <fullName evidence="6">DNA recombination and repair protein</fullName>
    </submittedName>
</protein>
<keyword evidence="1 3" id="KW-0547">Nucleotide-binding</keyword>
<dbReference type="GO" id="GO:0003690">
    <property type="term" value="F:double-stranded DNA binding"/>
    <property type="evidence" value="ECO:0007669"/>
    <property type="project" value="TreeGrafter"/>
</dbReference>
<dbReference type="GO" id="GO:0140664">
    <property type="term" value="F:ATP-dependent DNA damage sensor activity"/>
    <property type="evidence" value="ECO:0007669"/>
    <property type="project" value="InterPro"/>
</dbReference>
<dbReference type="Proteomes" id="UP000243425">
    <property type="component" value="Nucleomorph 2"/>
</dbReference>
<dbReference type="Gene3D" id="1.10.150.20">
    <property type="entry name" value="5' to 3' exonuclease, C-terminal subdomain"/>
    <property type="match status" value="1"/>
</dbReference>